<dbReference type="EMBL" id="GBXM01106425">
    <property type="protein sequence ID" value="JAH02152.1"/>
    <property type="molecule type" value="Transcribed_RNA"/>
</dbReference>
<name>A0A0E9PCY9_ANGAN</name>
<reference evidence="1" key="2">
    <citation type="journal article" date="2015" name="Fish Shellfish Immunol.">
        <title>Early steps in the European eel (Anguilla anguilla)-Vibrio vulnificus interaction in the gills: Role of the RtxA13 toxin.</title>
        <authorList>
            <person name="Callol A."/>
            <person name="Pajuelo D."/>
            <person name="Ebbesson L."/>
            <person name="Teles M."/>
            <person name="MacKenzie S."/>
            <person name="Amaro C."/>
        </authorList>
    </citation>
    <scope>NUCLEOTIDE SEQUENCE</scope>
</reference>
<reference evidence="1" key="1">
    <citation type="submission" date="2014-11" db="EMBL/GenBank/DDBJ databases">
        <authorList>
            <person name="Amaro Gonzalez C."/>
        </authorList>
    </citation>
    <scope>NUCLEOTIDE SEQUENCE</scope>
</reference>
<protein>
    <submittedName>
        <fullName evidence="1">Uncharacterized protein</fullName>
    </submittedName>
</protein>
<evidence type="ECO:0000313" key="1">
    <source>
        <dbReference type="EMBL" id="JAH02152.1"/>
    </source>
</evidence>
<dbReference type="AlphaFoldDB" id="A0A0E9PCY9"/>
<sequence length="34" mass="3959">MFIFHFPLCNVYVKTLKQLFTCIAASLYCNTSKI</sequence>
<organism evidence="1">
    <name type="scientific">Anguilla anguilla</name>
    <name type="common">European freshwater eel</name>
    <name type="synonym">Muraena anguilla</name>
    <dbReference type="NCBI Taxonomy" id="7936"/>
    <lineage>
        <taxon>Eukaryota</taxon>
        <taxon>Metazoa</taxon>
        <taxon>Chordata</taxon>
        <taxon>Craniata</taxon>
        <taxon>Vertebrata</taxon>
        <taxon>Euteleostomi</taxon>
        <taxon>Actinopterygii</taxon>
        <taxon>Neopterygii</taxon>
        <taxon>Teleostei</taxon>
        <taxon>Anguilliformes</taxon>
        <taxon>Anguillidae</taxon>
        <taxon>Anguilla</taxon>
    </lineage>
</organism>
<accession>A0A0E9PCY9</accession>
<proteinExistence type="predicted"/>